<dbReference type="PANTHER" id="PTHR22966">
    <property type="entry name" value="2-AMINOETHANETHIOL DIOXYGENASE"/>
    <property type="match status" value="1"/>
</dbReference>
<keyword evidence="2" id="KW-0560">Oxidoreductase</keyword>
<evidence type="ECO:0000313" key="6">
    <source>
        <dbReference type="EMBL" id="JAS62736.1"/>
    </source>
</evidence>
<organism evidence="6">
    <name type="scientific">Cuerna arida</name>
    <dbReference type="NCBI Taxonomy" id="1464854"/>
    <lineage>
        <taxon>Eukaryota</taxon>
        <taxon>Metazoa</taxon>
        <taxon>Ecdysozoa</taxon>
        <taxon>Arthropoda</taxon>
        <taxon>Hexapoda</taxon>
        <taxon>Insecta</taxon>
        <taxon>Pterygota</taxon>
        <taxon>Neoptera</taxon>
        <taxon>Paraneoptera</taxon>
        <taxon>Hemiptera</taxon>
        <taxon>Auchenorrhyncha</taxon>
        <taxon>Membracoidea</taxon>
        <taxon>Cicadellidae</taxon>
        <taxon>Cicadellinae</taxon>
        <taxon>Proconiini</taxon>
        <taxon>Cuerna</taxon>
    </lineage>
</organism>
<dbReference type="Gene3D" id="2.60.120.10">
    <property type="entry name" value="Jelly Rolls"/>
    <property type="match status" value="1"/>
</dbReference>
<feature type="compositionally biased region" description="Polar residues" evidence="4">
    <location>
        <begin position="267"/>
        <end position="276"/>
    </location>
</feature>
<keyword evidence="1" id="KW-0479">Metal-binding</keyword>
<dbReference type="AlphaFoldDB" id="A0A1B6GJV6"/>
<evidence type="ECO:0000256" key="2">
    <source>
        <dbReference type="ARBA" id="ARBA00023002"/>
    </source>
</evidence>
<keyword evidence="3" id="KW-0408">Iron</keyword>
<name>A0A1B6GJV6_9HEMI</name>
<evidence type="ECO:0000256" key="4">
    <source>
        <dbReference type="SAM" id="MobiDB-lite"/>
    </source>
</evidence>
<dbReference type="SUPFAM" id="SSF51182">
    <property type="entry name" value="RmlC-like cupins"/>
    <property type="match status" value="1"/>
</dbReference>
<evidence type="ECO:0000256" key="1">
    <source>
        <dbReference type="ARBA" id="ARBA00022723"/>
    </source>
</evidence>
<dbReference type="InterPro" id="IPR014710">
    <property type="entry name" value="RmlC-like_jellyroll"/>
</dbReference>
<dbReference type="PANTHER" id="PTHR22966:SF61">
    <property type="entry name" value="2-AMINOETHANETHIOL DIOXYGENASE"/>
    <property type="match status" value="1"/>
</dbReference>
<dbReference type="GO" id="GO:0016702">
    <property type="term" value="F:oxidoreductase activity, acting on single donors with incorporation of molecular oxygen, incorporation of two atoms of oxygen"/>
    <property type="evidence" value="ECO:0007669"/>
    <property type="project" value="InterPro"/>
</dbReference>
<feature type="non-terminal residue" evidence="6">
    <location>
        <position position="1"/>
    </location>
</feature>
<dbReference type="CDD" id="cd20289">
    <property type="entry name" value="cupin_ADO"/>
    <property type="match status" value="1"/>
</dbReference>
<accession>A0A1B6GJV6</accession>
<dbReference type="EMBL" id="GECZ01007033">
    <property type="protein sequence ID" value="JAS62736.1"/>
    <property type="molecule type" value="Transcribed_RNA"/>
</dbReference>
<evidence type="ECO:0000256" key="3">
    <source>
        <dbReference type="ARBA" id="ARBA00023004"/>
    </source>
</evidence>
<gene>
    <name evidence="6" type="ORF">g.10671</name>
</gene>
<feature type="chain" id="PRO_5008583594" description="2-aminoethanethiol dioxygenase" evidence="5">
    <location>
        <begin position="25"/>
        <end position="276"/>
    </location>
</feature>
<dbReference type="InterPro" id="IPR012864">
    <property type="entry name" value="PCO/ADO"/>
</dbReference>
<dbReference type="Pfam" id="PF07847">
    <property type="entry name" value="PCO_ADO"/>
    <property type="match status" value="1"/>
</dbReference>
<evidence type="ECO:0008006" key="7">
    <source>
        <dbReference type="Google" id="ProtNLM"/>
    </source>
</evidence>
<reference evidence="6" key="1">
    <citation type="submission" date="2015-11" db="EMBL/GenBank/DDBJ databases">
        <title>De novo transcriptome assembly of four potential Pierce s Disease insect vectors from Arizona vineyards.</title>
        <authorList>
            <person name="Tassone E.E."/>
        </authorList>
    </citation>
    <scope>NUCLEOTIDE SEQUENCE</scope>
</reference>
<proteinExistence type="predicted"/>
<feature type="signal peptide" evidence="5">
    <location>
        <begin position="1"/>
        <end position="24"/>
    </location>
</feature>
<protein>
    <recommendedName>
        <fullName evidence="7">2-aminoethanethiol dioxygenase</fullName>
    </recommendedName>
</protein>
<feature type="region of interest" description="Disordered" evidence="4">
    <location>
        <begin position="251"/>
        <end position="276"/>
    </location>
</feature>
<sequence length="276" mass="30396">LLTCFKLFSIFCLWVKFSVIKMSGFPLIEIVKRQAVLTFSKLASVSPNFEENLSKLKNLTNKITSADINLDSSLLQPIPNGMEEEHAPVTYIQVLDDPNLTIGIFVLKQGARLPLHDHPLMYGILKVVHGTVHIQSYSMVTGTNGLKEEAIPQGLNSVYPDDIALSQDTLYKQVTLLARKEPDVYVNETSPSCVLSPITGNLHEIHSVDGPAAFVDILAPPYGSDVPGVGPRPCRYFKEIGDVAVEQDGDKRPVKKLLRIPSPPDYWSSSAPYQGP</sequence>
<dbReference type="GO" id="GO:0046872">
    <property type="term" value="F:metal ion binding"/>
    <property type="evidence" value="ECO:0007669"/>
    <property type="project" value="UniProtKB-KW"/>
</dbReference>
<dbReference type="InterPro" id="IPR011051">
    <property type="entry name" value="RmlC_Cupin_sf"/>
</dbReference>
<evidence type="ECO:0000256" key="5">
    <source>
        <dbReference type="SAM" id="SignalP"/>
    </source>
</evidence>
<keyword evidence="5" id="KW-0732">Signal</keyword>
<dbReference type="GO" id="GO:0005739">
    <property type="term" value="C:mitochondrion"/>
    <property type="evidence" value="ECO:0007669"/>
    <property type="project" value="TreeGrafter"/>
</dbReference>